<evidence type="ECO:0000313" key="3">
    <source>
        <dbReference type="EMBL" id="WRQ88387.1"/>
    </source>
</evidence>
<evidence type="ECO:0000259" key="2">
    <source>
        <dbReference type="Pfam" id="PF12680"/>
    </source>
</evidence>
<evidence type="ECO:0000313" key="4">
    <source>
        <dbReference type="Proteomes" id="UP000738431"/>
    </source>
</evidence>
<proteinExistence type="predicted"/>
<dbReference type="InterPro" id="IPR032710">
    <property type="entry name" value="NTF2-like_dom_sf"/>
</dbReference>
<reference evidence="3 4" key="1">
    <citation type="submission" date="2021-08" db="EMBL/GenBank/DDBJ databases">
        <authorList>
            <person name="Zhang D."/>
            <person name="Zhang A."/>
            <person name="Wang L."/>
        </authorList>
    </citation>
    <scope>NUCLEOTIDE SEQUENCE [LARGE SCALE GENOMIC DNA]</scope>
    <source>
        <strain evidence="3 4">WL0086</strain>
    </source>
</reference>
<protein>
    <submittedName>
        <fullName evidence="3">Ester cyclase</fullName>
    </submittedName>
</protein>
<reference evidence="3 4" key="2">
    <citation type="submission" date="2023-12" db="EMBL/GenBank/DDBJ databases">
        <title>Description of an unclassified Opitutus bacterium of Verrucomicrobiota.</title>
        <authorList>
            <person name="Zhang D.-F."/>
        </authorList>
    </citation>
    <scope>NUCLEOTIDE SEQUENCE [LARGE SCALE GENOMIC DNA]</scope>
    <source>
        <strain evidence="3 4">WL0086</strain>
    </source>
</reference>
<dbReference type="Pfam" id="PF12680">
    <property type="entry name" value="SnoaL_2"/>
    <property type="match status" value="1"/>
</dbReference>
<evidence type="ECO:0000256" key="1">
    <source>
        <dbReference type="SAM" id="SignalP"/>
    </source>
</evidence>
<dbReference type="Gene3D" id="3.10.450.50">
    <property type="match status" value="1"/>
</dbReference>
<keyword evidence="1" id="KW-0732">Signal</keyword>
<keyword evidence="4" id="KW-1185">Reference proteome</keyword>
<dbReference type="Proteomes" id="UP000738431">
    <property type="component" value="Chromosome"/>
</dbReference>
<feature type="chain" id="PRO_5047156700" evidence="1">
    <location>
        <begin position="25"/>
        <end position="169"/>
    </location>
</feature>
<dbReference type="SUPFAM" id="SSF54427">
    <property type="entry name" value="NTF2-like"/>
    <property type="match status" value="1"/>
</dbReference>
<sequence>MLTPRPLRLLALFVPGLFFTFANAAPADDLDAVADRYLAAYTGQHLDELATYYTPESVFDDPTSEGYWRQRFRVTGGEQIVGAMRSGWTLLHGFNFEVEKRITYHDRVVLIGTSHLTLDGAMFGAKPGVDYTVALQAVTILRIVDGKILEHLDHYDYAPLGVIAREARN</sequence>
<dbReference type="RefSeq" id="WP_221032501.1">
    <property type="nucleotide sequence ID" value="NZ_CP139781.1"/>
</dbReference>
<gene>
    <name evidence="3" type="ORF">K1X11_003160</name>
</gene>
<feature type="domain" description="SnoaL-like" evidence="2">
    <location>
        <begin position="35"/>
        <end position="151"/>
    </location>
</feature>
<dbReference type="EMBL" id="CP139781">
    <property type="protein sequence ID" value="WRQ88387.1"/>
    <property type="molecule type" value="Genomic_DNA"/>
</dbReference>
<feature type="signal peptide" evidence="1">
    <location>
        <begin position="1"/>
        <end position="24"/>
    </location>
</feature>
<name>A0ABZ1CAQ7_9BACT</name>
<accession>A0ABZ1CAQ7</accession>
<dbReference type="InterPro" id="IPR037401">
    <property type="entry name" value="SnoaL-like"/>
</dbReference>
<organism evidence="3 4">
    <name type="scientific">Actomonas aquatica</name>
    <dbReference type="NCBI Taxonomy" id="2866162"/>
    <lineage>
        <taxon>Bacteria</taxon>
        <taxon>Pseudomonadati</taxon>
        <taxon>Verrucomicrobiota</taxon>
        <taxon>Opitutia</taxon>
        <taxon>Opitutales</taxon>
        <taxon>Opitutaceae</taxon>
        <taxon>Actomonas</taxon>
    </lineage>
</organism>